<accession>A0A7U4M108</accession>
<dbReference type="KEGG" id="slh:YH65_05320"/>
<protein>
    <submittedName>
        <fullName evidence="1">Uncharacterized protein</fullName>
    </submittedName>
</protein>
<dbReference type="OrthoDB" id="5373238at2"/>
<evidence type="ECO:0000313" key="2">
    <source>
        <dbReference type="Proteomes" id="UP000034444"/>
    </source>
</evidence>
<dbReference type="AlphaFoldDB" id="A0A7U4M108"/>
<name>A0A7U4M108_9BACT</name>
<gene>
    <name evidence="1" type="ORF">YH65_05320</name>
</gene>
<dbReference type="RefSeq" id="WP_046550958.1">
    <property type="nucleotide sequence ID" value="NZ_CP011308.1"/>
</dbReference>
<evidence type="ECO:0000313" key="1">
    <source>
        <dbReference type="EMBL" id="AKF24871.1"/>
    </source>
</evidence>
<proteinExistence type="predicted"/>
<sequence length="64" mass="7673">MKEKIDKVIEKVEKSDKVTPEDKPLIIQKLKEWREEDNAINDIAVRFENWWMEVEPIFAEMGLV</sequence>
<organism evidence="1 2">
    <name type="scientific">Sulfurovum lithotrophicum</name>
    <dbReference type="NCBI Taxonomy" id="206403"/>
    <lineage>
        <taxon>Bacteria</taxon>
        <taxon>Pseudomonadati</taxon>
        <taxon>Campylobacterota</taxon>
        <taxon>Epsilonproteobacteria</taxon>
        <taxon>Campylobacterales</taxon>
        <taxon>Sulfurovaceae</taxon>
        <taxon>Sulfurovum</taxon>
    </lineage>
</organism>
<reference evidence="2" key="2">
    <citation type="journal article" date="2017" name="Stand. Genomic Sci.">
        <title>Complete genome sequence of the sulfur-oxidizing chemolithoautotrophic Sulfurovum lithotrophicum 42BKTT.</title>
        <authorList>
            <person name="Jeon W."/>
            <person name="Priscilla L."/>
            <person name="Park G."/>
            <person name="Lee H."/>
            <person name="Lee N."/>
            <person name="Lee D."/>
            <person name="Kwon H."/>
            <person name="Ahn I."/>
            <person name="Lee C."/>
            <person name="Lee H."/>
            <person name="Ahn J."/>
        </authorList>
    </citation>
    <scope>NUCLEOTIDE SEQUENCE [LARGE SCALE GENOMIC DNA]</scope>
    <source>
        <strain evidence="2">ATCC BAA-797 / 42BKT</strain>
    </source>
</reference>
<reference evidence="1 2" key="1">
    <citation type="submission" date="2015-04" db="EMBL/GenBank/DDBJ databases">
        <title>Complete genome sequence of Sulfurovum lithotrophicum ATCC BAA-797T.</title>
        <authorList>
            <person name="Ahn J."/>
            <person name="Park G."/>
            <person name="Jeon W."/>
            <person name="Jang Y."/>
            <person name="Jang M."/>
            <person name="Lee H."/>
            <person name="Lee H."/>
        </authorList>
    </citation>
    <scope>NUCLEOTIDE SEQUENCE [LARGE SCALE GENOMIC DNA]</scope>
    <source>
        <strain evidence="2">ATCC BAA-797 / 42BKT</strain>
    </source>
</reference>
<keyword evidence="2" id="KW-1185">Reference proteome</keyword>
<dbReference type="EMBL" id="CP011308">
    <property type="protein sequence ID" value="AKF24871.1"/>
    <property type="molecule type" value="Genomic_DNA"/>
</dbReference>
<dbReference type="Proteomes" id="UP000034444">
    <property type="component" value="Chromosome"/>
</dbReference>